<dbReference type="Proteomes" id="UP000634206">
    <property type="component" value="Unassembled WGS sequence"/>
</dbReference>
<evidence type="ECO:0000313" key="3">
    <source>
        <dbReference type="EMBL" id="MBK1853754.1"/>
    </source>
</evidence>
<evidence type="ECO:0000256" key="1">
    <source>
        <dbReference type="SAM" id="MobiDB-lite"/>
    </source>
</evidence>
<dbReference type="EMBL" id="JAENIG010000001">
    <property type="protein sequence ID" value="MBK1853754.1"/>
    <property type="molecule type" value="Genomic_DNA"/>
</dbReference>
<feature type="region of interest" description="Disordered" evidence="1">
    <location>
        <begin position="23"/>
        <end position="53"/>
    </location>
</feature>
<gene>
    <name evidence="3" type="ORF">JIN83_02175</name>
</gene>
<organism evidence="3 4">
    <name type="scientific">Oceaniferula flava</name>
    <dbReference type="NCBI Taxonomy" id="2800421"/>
    <lineage>
        <taxon>Bacteria</taxon>
        <taxon>Pseudomonadati</taxon>
        <taxon>Verrucomicrobiota</taxon>
        <taxon>Verrucomicrobiia</taxon>
        <taxon>Verrucomicrobiales</taxon>
        <taxon>Verrucomicrobiaceae</taxon>
        <taxon>Oceaniferula</taxon>
    </lineage>
</organism>
<dbReference type="AlphaFoldDB" id="A0AAE2VCV7"/>
<feature type="region of interest" description="Disordered" evidence="1">
    <location>
        <begin position="144"/>
        <end position="231"/>
    </location>
</feature>
<name>A0AAE2VCV7_9BACT</name>
<keyword evidence="2" id="KW-0732">Signal</keyword>
<accession>A0AAE2VCV7</accession>
<evidence type="ECO:0000313" key="4">
    <source>
        <dbReference type="Proteomes" id="UP000634206"/>
    </source>
</evidence>
<protein>
    <submittedName>
        <fullName evidence="3">Uncharacterized protein</fullName>
    </submittedName>
</protein>
<keyword evidence="4" id="KW-1185">Reference proteome</keyword>
<reference evidence="3" key="1">
    <citation type="submission" date="2021-01" db="EMBL/GenBank/DDBJ databases">
        <title>Modified the classification status of verrucomicrobia.</title>
        <authorList>
            <person name="Feng X."/>
        </authorList>
    </citation>
    <scope>NUCLEOTIDE SEQUENCE</scope>
    <source>
        <strain evidence="3">5K15</strain>
    </source>
</reference>
<dbReference type="RefSeq" id="WP_309488352.1">
    <property type="nucleotide sequence ID" value="NZ_JAENIG010000001.1"/>
</dbReference>
<evidence type="ECO:0000256" key="2">
    <source>
        <dbReference type="SAM" id="SignalP"/>
    </source>
</evidence>
<feature type="signal peptide" evidence="2">
    <location>
        <begin position="1"/>
        <end position="20"/>
    </location>
</feature>
<sequence>MKMTRISLLCTALVVPTLIAAPASEKAPEKPTEEALAEGMAKHSNGSKKLANEQDDLSADVQDLIDEQTNPKVIDLLREVETIMADAIDQLELKDTGGATIATQTEVIEKIFEAAKKQQQQAGEGQGQPQSQGMMEMLQNMMEGGKDVGEGQQPGQGKKPGEGEGQGEGAGGGGKGSGGGGGKPGDPDNTAEGGERRVPKNSGNAGSSLPREFQKAMDAYNRGAAKKSTQR</sequence>
<comment type="caution">
    <text evidence="3">The sequence shown here is derived from an EMBL/GenBank/DDBJ whole genome shotgun (WGS) entry which is preliminary data.</text>
</comment>
<feature type="chain" id="PRO_5041986875" evidence="2">
    <location>
        <begin position="21"/>
        <end position="231"/>
    </location>
</feature>
<feature type="compositionally biased region" description="Gly residues" evidence="1">
    <location>
        <begin position="163"/>
        <end position="184"/>
    </location>
</feature>
<proteinExistence type="predicted"/>